<evidence type="ECO:0000256" key="6">
    <source>
        <dbReference type="SAM" id="Phobius"/>
    </source>
</evidence>
<feature type="transmembrane region" description="Helical" evidence="6">
    <location>
        <begin position="161"/>
        <end position="178"/>
    </location>
</feature>
<comment type="subcellular location">
    <subcellularLocation>
        <location evidence="1">Cell membrane</location>
        <topology evidence="1">Multi-pass membrane protein</topology>
    </subcellularLocation>
</comment>
<dbReference type="Pfam" id="PF00664">
    <property type="entry name" value="ABC_membrane"/>
    <property type="match status" value="1"/>
</dbReference>
<dbReference type="PANTHER" id="PTHR43394">
    <property type="entry name" value="ATP-DEPENDENT PERMEASE MDL1, MITOCHONDRIAL"/>
    <property type="match status" value="1"/>
</dbReference>
<feature type="compositionally biased region" description="Basic residues" evidence="5">
    <location>
        <begin position="370"/>
        <end position="380"/>
    </location>
</feature>
<accession>A0A7W3PCS5</accession>
<dbReference type="PROSITE" id="PS50929">
    <property type="entry name" value="ABC_TM1F"/>
    <property type="match status" value="1"/>
</dbReference>
<keyword evidence="9" id="KW-1185">Reference proteome</keyword>
<protein>
    <submittedName>
        <fullName evidence="8">ABC-type multidrug transport system fused ATPase/permease subunit</fullName>
    </submittedName>
</protein>
<evidence type="ECO:0000313" key="8">
    <source>
        <dbReference type="EMBL" id="MBA8806759.1"/>
    </source>
</evidence>
<feature type="domain" description="ABC transmembrane type-1" evidence="7">
    <location>
        <begin position="32"/>
        <end position="306"/>
    </location>
</feature>
<dbReference type="GO" id="GO:0015421">
    <property type="term" value="F:ABC-type oligopeptide transporter activity"/>
    <property type="evidence" value="ECO:0007669"/>
    <property type="project" value="TreeGrafter"/>
</dbReference>
<evidence type="ECO:0000256" key="3">
    <source>
        <dbReference type="ARBA" id="ARBA00022989"/>
    </source>
</evidence>
<feature type="transmembrane region" description="Helical" evidence="6">
    <location>
        <begin position="255"/>
        <end position="275"/>
    </location>
</feature>
<dbReference type="GO" id="GO:0005886">
    <property type="term" value="C:plasma membrane"/>
    <property type="evidence" value="ECO:0007669"/>
    <property type="project" value="UniProtKB-SubCell"/>
</dbReference>
<feature type="compositionally biased region" description="Gly residues" evidence="5">
    <location>
        <begin position="444"/>
        <end position="454"/>
    </location>
</feature>
<dbReference type="Gene3D" id="1.20.1560.10">
    <property type="entry name" value="ABC transporter type 1, transmembrane domain"/>
    <property type="match status" value="1"/>
</dbReference>
<evidence type="ECO:0000256" key="5">
    <source>
        <dbReference type="SAM" id="MobiDB-lite"/>
    </source>
</evidence>
<evidence type="ECO:0000256" key="2">
    <source>
        <dbReference type="ARBA" id="ARBA00022692"/>
    </source>
</evidence>
<feature type="transmembrane region" description="Helical" evidence="6">
    <location>
        <begin position="134"/>
        <end position="155"/>
    </location>
</feature>
<evidence type="ECO:0000259" key="7">
    <source>
        <dbReference type="PROSITE" id="PS50929"/>
    </source>
</evidence>
<evidence type="ECO:0000313" key="9">
    <source>
        <dbReference type="Proteomes" id="UP000540568"/>
    </source>
</evidence>
<dbReference type="InterPro" id="IPR039421">
    <property type="entry name" value="Type_1_exporter"/>
</dbReference>
<dbReference type="PANTHER" id="PTHR43394:SF1">
    <property type="entry name" value="ATP-BINDING CASSETTE SUB-FAMILY B MEMBER 10, MITOCHONDRIAL"/>
    <property type="match status" value="1"/>
</dbReference>
<organism evidence="8 9">
    <name type="scientific">Promicromonospora sukumoe</name>
    <dbReference type="NCBI Taxonomy" id="88382"/>
    <lineage>
        <taxon>Bacteria</taxon>
        <taxon>Bacillati</taxon>
        <taxon>Actinomycetota</taxon>
        <taxon>Actinomycetes</taxon>
        <taxon>Micrococcales</taxon>
        <taxon>Promicromonosporaceae</taxon>
        <taxon>Promicromonospora</taxon>
    </lineage>
</organism>
<sequence>MPLVPARPSRRLRLPREQRHGPWHRRALRVGAVALPAALLAAGASSYAAVVTGRMAADPARDTMILLAVVSMAVVVFDAVTWLVVQRGVARAEALLRSDLAAAALGQPLPSLEEQAVGELLDRVNGDPERLTRAISGIGITLGQAGISLVVGWVAAGLVWWPAWFAFPLVAAAVLLFARRSARPLRKLSKESSAAASEHMAQFEEAVAARDDLRTAQGQRYVLRRYAELAARQIRLREDWSVAFSRVRLRTELPLDALVGAVLVGGVWAVTGGALDVARLVTLWLLVTAFVGRVDVLGRLLPRVEEAMGTFQRVRDLLAAPQEPDGGAPFPGVAGAGGQAAGAGGVEVELRDLTFAYGEGFTLGPLSRPGGHHLRARGAHRVGQDDADQGALPRGRAARRERLPGRPGRHRPGRARPALARRRRGAAHRDPGRDARRQHHALGARGGLPGGAGGRRARPDGLGGLAA</sequence>
<feature type="transmembrane region" description="Helical" evidence="6">
    <location>
        <begin position="64"/>
        <end position="85"/>
    </location>
</feature>
<proteinExistence type="predicted"/>
<reference evidence="8 9" key="1">
    <citation type="submission" date="2020-07" db="EMBL/GenBank/DDBJ databases">
        <title>Sequencing the genomes of 1000 actinobacteria strains.</title>
        <authorList>
            <person name="Klenk H.-P."/>
        </authorList>
    </citation>
    <scope>NUCLEOTIDE SEQUENCE [LARGE SCALE GENOMIC DNA]</scope>
    <source>
        <strain evidence="8 9">DSM 44121</strain>
    </source>
</reference>
<keyword evidence="2 6" id="KW-0812">Transmembrane</keyword>
<dbReference type="InterPro" id="IPR011527">
    <property type="entry name" value="ABC1_TM_dom"/>
</dbReference>
<dbReference type="EMBL" id="JACGWV010000001">
    <property type="protein sequence ID" value="MBA8806759.1"/>
    <property type="molecule type" value="Genomic_DNA"/>
</dbReference>
<gene>
    <name evidence="8" type="ORF">FHX71_000701</name>
</gene>
<dbReference type="GO" id="GO:0005524">
    <property type="term" value="F:ATP binding"/>
    <property type="evidence" value="ECO:0007669"/>
    <property type="project" value="InterPro"/>
</dbReference>
<feature type="region of interest" description="Disordered" evidence="5">
    <location>
        <begin position="366"/>
        <end position="467"/>
    </location>
</feature>
<dbReference type="InterPro" id="IPR036640">
    <property type="entry name" value="ABC1_TM_sf"/>
</dbReference>
<feature type="compositionally biased region" description="Basic residues" evidence="5">
    <location>
        <begin position="407"/>
        <end position="426"/>
    </location>
</feature>
<evidence type="ECO:0000256" key="1">
    <source>
        <dbReference type="ARBA" id="ARBA00004651"/>
    </source>
</evidence>
<keyword evidence="3 6" id="KW-1133">Transmembrane helix</keyword>
<dbReference type="AlphaFoldDB" id="A0A7W3PCS5"/>
<dbReference type="Proteomes" id="UP000540568">
    <property type="component" value="Unassembled WGS sequence"/>
</dbReference>
<keyword evidence="4 6" id="KW-0472">Membrane</keyword>
<dbReference type="SUPFAM" id="SSF90123">
    <property type="entry name" value="ABC transporter transmembrane region"/>
    <property type="match status" value="1"/>
</dbReference>
<name>A0A7W3PCS5_9MICO</name>
<evidence type="ECO:0000256" key="4">
    <source>
        <dbReference type="ARBA" id="ARBA00023136"/>
    </source>
</evidence>
<comment type="caution">
    <text evidence="8">The sequence shown here is derived from an EMBL/GenBank/DDBJ whole genome shotgun (WGS) entry which is preliminary data.</text>
</comment>